<gene>
    <name evidence="2" type="ORF">EVAR_68733_1</name>
</gene>
<sequence length="118" mass="13071">MNKPTSVPPLSPALHKDATKKTARMQSDCIHGDIEGAGAYWQAYSTSSFINAEIAVWCPITGASRNYTPHDIFMMPSSLGTSEIKNKTLCQTRLTHILNSLDDPLPLRHWALHYAKCS</sequence>
<proteinExistence type="predicted"/>
<feature type="region of interest" description="Disordered" evidence="1">
    <location>
        <begin position="1"/>
        <end position="22"/>
    </location>
</feature>
<dbReference type="AlphaFoldDB" id="A0A4C2AGE8"/>
<comment type="caution">
    <text evidence="2">The sequence shown here is derived from an EMBL/GenBank/DDBJ whole genome shotgun (WGS) entry which is preliminary data.</text>
</comment>
<feature type="compositionally biased region" description="Pro residues" evidence="1">
    <location>
        <begin position="1"/>
        <end position="11"/>
    </location>
</feature>
<keyword evidence="3" id="KW-1185">Reference proteome</keyword>
<organism evidence="2 3">
    <name type="scientific">Eumeta variegata</name>
    <name type="common">Bagworm moth</name>
    <name type="synonym">Eumeta japonica</name>
    <dbReference type="NCBI Taxonomy" id="151549"/>
    <lineage>
        <taxon>Eukaryota</taxon>
        <taxon>Metazoa</taxon>
        <taxon>Ecdysozoa</taxon>
        <taxon>Arthropoda</taxon>
        <taxon>Hexapoda</taxon>
        <taxon>Insecta</taxon>
        <taxon>Pterygota</taxon>
        <taxon>Neoptera</taxon>
        <taxon>Endopterygota</taxon>
        <taxon>Lepidoptera</taxon>
        <taxon>Glossata</taxon>
        <taxon>Ditrysia</taxon>
        <taxon>Tineoidea</taxon>
        <taxon>Psychidae</taxon>
        <taxon>Oiketicinae</taxon>
        <taxon>Eumeta</taxon>
    </lineage>
</organism>
<protein>
    <submittedName>
        <fullName evidence="2">Uncharacterized protein</fullName>
    </submittedName>
</protein>
<reference evidence="2 3" key="1">
    <citation type="journal article" date="2019" name="Commun. Biol.">
        <title>The bagworm genome reveals a unique fibroin gene that provides high tensile strength.</title>
        <authorList>
            <person name="Kono N."/>
            <person name="Nakamura H."/>
            <person name="Ohtoshi R."/>
            <person name="Tomita M."/>
            <person name="Numata K."/>
            <person name="Arakawa K."/>
        </authorList>
    </citation>
    <scope>NUCLEOTIDE SEQUENCE [LARGE SCALE GENOMIC DNA]</scope>
</reference>
<evidence type="ECO:0000313" key="3">
    <source>
        <dbReference type="Proteomes" id="UP000299102"/>
    </source>
</evidence>
<accession>A0A4C2AGE8</accession>
<evidence type="ECO:0000256" key="1">
    <source>
        <dbReference type="SAM" id="MobiDB-lite"/>
    </source>
</evidence>
<evidence type="ECO:0000313" key="2">
    <source>
        <dbReference type="EMBL" id="GBP98174.1"/>
    </source>
</evidence>
<name>A0A4C2AGE8_EUMVA</name>
<dbReference type="EMBL" id="BGZK01003084">
    <property type="protein sequence ID" value="GBP98174.1"/>
    <property type="molecule type" value="Genomic_DNA"/>
</dbReference>
<dbReference type="Proteomes" id="UP000299102">
    <property type="component" value="Unassembled WGS sequence"/>
</dbReference>